<dbReference type="RefSeq" id="WP_160801421.1">
    <property type="nucleotide sequence ID" value="NZ_WUUL01000006.1"/>
</dbReference>
<sequence>MNLSLPTIILGDGVQNANEEEIRQSYLFQQWWKRIANSGEIFLKSVHIPAVYKWGEPKEIKMIQLEAEAYDLEGRKLGGITTLRGDTVVVLTVLNIRGRDYVVLVLQLRVPGGGCTLSGPSGMIDQGQSKKDASVREQKEETGTKLPPGKLVDLAEAVHGHQLPYVVSSGTSDERASMMVTISNAPRRLLKDLEGQVGGLLEEGERTRVMVVPFKKAFGELESTGSASAKLVLSLHLYGKYRRKFSARIRRWLTVLNWR</sequence>
<proteinExistence type="predicted"/>
<dbReference type="PANTHER" id="PTHR11839">
    <property type="entry name" value="UDP/ADP-SUGAR PYROPHOSPHATASE"/>
    <property type="match status" value="1"/>
</dbReference>
<name>A0A6I4VR06_9BACL</name>
<organism evidence="5 6">
    <name type="scientific">Shimazuella alba</name>
    <dbReference type="NCBI Taxonomy" id="2690964"/>
    <lineage>
        <taxon>Bacteria</taxon>
        <taxon>Bacillati</taxon>
        <taxon>Bacillota</taxon>
        <taxon>Bacilli</taxon>
        <taxon>Bacillales</taxon>
        <taxon>Thermoactinomycetaceae</taxon>
        <taxon>Shimazuella</taxon>
    </lineage>
</organism>
<comment type="caution">
    <text evidence="5">The sequence shown here is derived from an EMBL/GenBank/DDBJ whole genome shotgun (WGS) entry which is preliminary data.</text>
</comment>
<gene>
    <name evidence="5" type="ORF">GSM42_10085</name>
</gene>
<dbReference type="SUPFAM" id="SSF55811">
    <property type="entry name" value="Nudix"/>
    <property type="match status" value="1"/>
</dbReference>
<comment type="cofactor">
    <cofactor evidence="1">
        <name>Mg(2+)</name>
        <dbReference type="ChEBI" id="CHEBI:18420"/>
    </cofactor>
</comment>
<dbReference type="Gene3D" id="3.90.79.10">
    <property type="entry name" value="Nucleoside Triphosphate Pyrophosphohydrolase"/>
    <property type="match status" value="1"/>
</dbReference>
<evidence type="ECO:0000313" key="5">
    <source>
        <dbReference type="EMBL" id="MXQ54059.1"/>
    </source>
</evidence>
<feature type="compositionally biased region" description="Basic and acidic residues" evidence="3">
    <location>
        <begin position="128"/>
        <end position="143"/>
    </location>
</feature>
<dbReference type="Pfam" id="PF00293">
    <property type="entry name" value="NUDIX"/>
    <property type="match status" value="1"/>
</dbReference>
<dbReference type="Proteomes" id="UP000430692">
    <property type="component" value="Unassembled WGS sequence"/>
</dbReference>
<dbReference type="GO" id="GO:0080042">
    <property type="term" value="F:ADP-glucose pyrophosphohydrolase activity"/>
    <property type="evidence" value="ECO:0007669"/>
    <property type="project" value="TreeGrafter"/>
</dbReference>
<evidence type="ECO:0000256" key="2">
    <source>
        <dbReference type="ARBA" id="ARBA00022801"/>
    </source>
</evidence>
<dbReference type="EMBL" id="WUUL01000006">
    <property type="protein sequence ID" value="MXQ54059.1"/>
    <property type="molecule type" value="Genomic_DNA"/>
</dbReference>
<dbReference type="PROSITE" id="PS51462">
    <property type="entry name" value="NUDIX"/>
    <property type="match status" value="1"/>
</dbReference>
<dbReference type="InterPro" id="IPR000086">
    <property type="entry name" value="NUDIX_hydrolase_dom"/>
</dbReference>
<keyword evidence="6" id="KW-1185">Reference proteome</keyword>
<evidence type="ECO:0000256" key="3">
    <source>
        <dbReference type="SAM" id="MobiDB-lite"/>
    </source>
</evidence>
<dbReference type="PANTHER" id="PTHR11839:SF18">
    <property type="entry name" value="NUDIX HYDROLASE DOMAIN-CONTAINING PROTEIN"/>
    <property type="match status" value="1"/>
</dbReference>
<dbReference type="GO" id="GO:0019693">
    <property type="term" value="P:ribose phosphate metabolic process"/>
    <property type="evidence" value="ECO:0007669"/>
    <property type="project" value="TreeGrafter"/>
</dbReference>
<dbReference type="GO" id="GO:0080041">
    <property type="term" value="F:ADP-ribose pyrophosphohydrolase activity"/>
    <property type="evidence" value="ECO:0007669"/>
    <property type="project" value="TreeGrafter"/>
</dbReference>
<feature type="region of interest" description="Disordered" evidence="3">
    <location>
        <begin position="119"/>
        <end position="146"/>
    </location>
</feature>
<evidence type="ECO:0000313" key="6">
    <source>
        <dbReference type="Proteomes" id="UP000430692"/>
    </source>
</evidence>
<keyword evidence="2" id="KW-0378">Hydrolase</keyword>
<reference evidence="5 6" key="1">
    <citation type="submission" date="2019-12" db="EMBL/GenBank/DDBJ databases">
        <title>Whole-genome analyses of novel actinobacteria.</title>
        <authorList>
            <person name="Sahin N."/>
            <person name="Saygin H."/>
        </authorList>
    </citation>
    <scope>NUCLEOTIDE SEQUENCE [LARGE SCALE GENOMIC DNA]</scope>
    <source>
        <strain evidence="5 6">KC615</strain>
    </source>
</reference>
<dbReference type="AlphaFoldDB" id="A0A6I4VR06"/>
<feature type="domain" description="Nudix hydrolase" evidence="4">
    <location>
        <begin position="83"/>
        <end position="234"/>
    </location>
</feature>
<dbReference type="InterPro" id="IPR015797">
    <property type="entry name" value="NUDIX_hydrolase-like_dom_sf"/>
</dbReference>
<evidence type="ECO:0000256" key="1">
    <source>
        <dbReference type="ARBA" id="ARBA00001946"/>
    </source>
</evidence>
<accession>A0A6I4VR06</accession>
<protein>
    <submittedName>
        <fullName evidence="5">NUDIX domain-containing protein</fullName>
    </submittedName>
</protein>
<evidence type="ECO:0000259" key="4">
    <source>
        <dbReference type="PROSITE" id="PS51462"/>
    </source>
</evidence>
<dbReference type="GO" id="GO:0006753">
    <property type="term" value="P:nucleoside phosphate metabolic process"/>
    <property type="evidence" value="ECO:0007669"/>
    <property type="project" value="TreeGrafter"/>
</dbReference>